<organism evidence="2 3">
    <name type="scientific">Roridomyces roridus</name>
    <dbReference type="NCBI Taxonomy" id="1738132"/>
    <lineage>
        <taxon>Eukaryota</taxon>
        <taxon>Fungi</taxon>
        <taxon>Dikarya</taxon>
        <taxon>Basidiomycota</taxon>
        <taxon>Agaricomycotina</taxon>
        <taxon>Agaricomycetes</taxon>
        <taxon>Agaricomycetidae</taxon>
        <taxon>Agaricales</taxon>
        <taxon>Marasmiineae</taxon>
        <taxon>Mycenaceae</taxon>
        <taxon>Roridomyces</taxon>
    </lineage>
</organism>
<protein>
    <submittedName>
        <fullName evidence="2">Uncharacterized protein</fullName>
    </submittedName>
</protein>
<feature type="non-terminal residue" evidence="2">
    <location>
        <position position="198"/>
    </location>
</feature>
<gene>
    <name evidence="2" type="ORF">FB45DRAFT_1002415</name>
</gene>
<comment type="caution">
    <text evidence="2">The sequence shown here is derived from an EMBL/GenBank/DDBJ whole genome shotgun (WGS) entry which is preliminary data.</text>
</comment>
<evidence type="ECO:0000313" key="2">
    <source>
        <dbReference type="EMBL" id="KAJ7634967.1"/>
    </source>
</evidence>
<dbReference type="Proteomes" id="UP001221142">
    <property type="component" value="Unassembled WGS sequence"/>
</dbReference>
<sequence length="198" mass="22322">MLDASIVIFSRPVPCSTMFLPFQCPEDFYPGLIVWCDPACAKSPNPYRKSKELRPGIVVSVNTSTETFEWARLSDTPPPDQQSRRWVPVDRHPGITWKTHSAWIWVGTPQTIAMVLHDSKSMHPNKDKHYSTKSIAYTNIQNYWAHRDNYLQQLGYGTPASSRAPTPSSTSHSYHSNPHLNASHSPHGYPQQALPAIA</sequence>
<feature type="region of interest" description="Disordered" evidence="1">
    <location>
        <begin position="155"/>
        <end position="198"/>
    </location>
</feature>
<keyword evidence="3" id="KW-1185">Reference proteome</keyword>
<name>A0AAD7BZM8_9AGAR</name>
<dbReference type="AlphaFoldDB" id="A0AAD7BZM8"/>
<dbReference type="EMBL" id="JARKIF010000007">
    <property type="protein sequence ID" value="KAJ7634967.1"/>
    <property type="molecule type" value="Genomic_DNA"/>
</dbReference>
<accession>A0AAD7BZM8</accession>
<evidence type="ECO:0000313" key="3">
    <source>
        <dbReference type="Proteomes" id="UP001221142"/>
    </source>
</evidence>
<proteinExistence type="predicted"/>
<feature type="compositionally biased region" description="Low complexity" evidence="1">
    <location>
        <begin position="158"/>
        <end position="179"/>
    </location>
</feature>
<evidence type="ECO:0000256" key="1">
    <source>
        <dbReference type="SAM" id="MobiDB-lite"/>
    </source>
</evidence>
<reference evidence="2" key="1">
    <citation type="submission" date="2023-03" db="EMBL/GenBank/DDBJ databases">
        <title>Massive genome expansion in bonnet fungi (Mycena s.s.) driven by repeated elements and novel gene families across ecological guilds.</title>
        <authorList>
            <consortium name="Lawrence Berkeley National Laboratory"/>
            <person name="Harder C.B."/>
            <person name="Miyauchi S."/>
            <person name="Viragh M."/>
            <person name="Kuo A."/>
            <person name="Thoen E."/>
            <person name="Andreopoulos B."/>
            <person name="Lu D."/>
            <person name="Skrede I."/>
            <person name="Drula E."/>
            <person name="Henrissat B."/>
            <person name="Morin E."/>
            <person name="Kohler A."/>
            <person name="Barry K."/>
            <person name="LaButti K."/>
            <person name="Morin E."/>
            <person name="Salamov A."/>
            <person name="Lipzen A."/>
            <person name="Mereny Z."/>
            <person name="Hegedus B."/>
            <person name="Baldrian P."/>
            <person name="Stursova M."/>
            <person name="Weitz H."/>
            <person name="Taylor A."/>
            <person name="Grigoriev I.V."/>
            <person name="Nagy L.G."/>
            <person name="Martin F."/>
            <person name="Kauserud H."/>
        </authorList>
    </citation>
    <scope>NUCLEOTIDE SEQUENCE</scope>
    <source>
        <strain evidence="2">9284</strain>
    </source>
</reference>